<evidence type="ECO:0000313" key="10">
    <source>
        <dbReference type="Proteomes" id="UP000001192"/>
    </source>
</evidence>
<evidence type="ECO:0000259" key="7">
    <source>
        <dbReference type="Pfam" id="PF01370"/>
    </source>
</evidence>
<dbReference type="Gene3D" id="3.40.50.720">
    <property type="entry name" value="NAD(P)-binding Rossmann-like Domain"/>
    <property type="match status" value="1"/>
</dbReference>
<dbReference type="InterPro" id="IPR036188">
    <property type="entry name" value="FAD/NAD-bd_sf"/>
</dbReference>
<evidence type="ECO:0000256" key="1">
    <source>
        <dbReference type="ARBA" id="ARBA00001974"/>
    </source>
</evidence>
<evidence type="ECO:0000259" key="6">
    <source>
        <dbReference type="Pfam" id="PF00890"/>
    </source>
</evidence>
<evidence type="ECO:0000256" key="2">
    <source>
        <dbReference type="ARBA" id="ARBA00010790"/>
    </source>
</evidence>
<evidence type="ECO:0000256" key="5">
    <source>
        <dbReference type="ARBA" id="ARBA00023002"/>
    </source>
</evidence>
<dbReference type="OrthoDB" id="9787779at2"/>
<dbReference type="SUPFAM" id="SSF51735">
    <property type="entry name" value="NAD(P)-binding Rossmann-fold domains"/>
    <property type="match status" value="1"/>
</dbReference>
<dbReference type="Gene3D" id="3.50.50.60">
    <property type="entry name" value="FAD/NAD(P)-binding domain"/>
    <property type="match status" value="2"/>
</dbReference>
<keyword evidence="5" id="KW-0560">Oxidoreductase</keyword>
<dbReference type="Pfam" id="PF01370">
    <property type="entry name" value="Epimerase"/>
    <property type="match status" value="1"/>
</dbReference>
<dbReference type="RefSeq" id="WP_012405461.1">
    <property type="nucleotide sequence ID" value="NC_010625.1"/>
</dbReference>
<proteinExistence type="inferred from homology"/>
<dbReference type="PANTHER" id="PTHR42784">
    <property type="entry name" value="PYRANOSE 2-OXIDASE"/>
    <property type="match status" value="1"/>
</dbReference>
<keyword evidence="10" id="KW-1185">Reference proteome</keyword>
<gene>
    <name evidence="9" type="ordered locus">Bphy_6262</name>
</gene>
<geneLocation type="plasmid" evidence="9 10">
    <name>pBPHY01</name>
</geneLocation>
<keyword evidence="4" id="KW-0274">FAD</keyword>
<accession>B2JWH5</accession>
<dbReference type="InterPro" id="IPR007867">
    <property type="entry name" value="GMC_OxRtase_C"/>
</dbReference>
<dbReference type="Pfam" id="PF00890">
    <property type="entry name" value="FAD_binding_2"/>
    <property type="match status" value="1"/>
</dbReference>
<protein>
    <submittedName>
        <fullName evidence="9">NAD-dependent epimerase/dehydratase</fullName>
    </submittedName>
</protein>
<feature type="domain" description="FAD-dependent oxidoreductase 2 FAD-binding" evidence="6">
    <location>
        <begin position="22"/>
        <end position="263"/>
    </location>
</feature>
<sequence length="923" mass="101967">MTRFIDFEDDGGGKIDGTAFELLIVGAGAAGLTIARELSGLGLRLLIVESGGLEETPNHEALNAVDVPDDIGRDELNRDRDASHAYQMRLWRADNQRYGVRCRVFGGSTVAWAGKVAPFDAADFAHREWVPHSGWPLRFDALAPYITLAAKRLDVGPLLTDHRFWTTDKARMPHEIGRLTSFSSYFWQIARSPDDMTDVLRFGAEFRRENHKHVTVVLNATTSSIKIEDGKVIGVEIISSLSGRKRCFLRAGFVVLAAGAVENARLLLVSKDNSGVAIGNTNDVVGRYLMDHPCMSLGRFTAPSQGRAAAMFGFFTRFAEHRAFMYSHGLSLNAKVQKQQHLTNMAVYANVRISHDDPIQALKRLAKRQSEQRTADFLAVTASPALVVGQVGRMLLGNQKLPRRLRRSLADLAVLLNANFVARDYMAKGSARKIDQVTLDVICEQPPSPQNRVTLSEQCDRLGIPIPRVIWDASDQVRHGVLKLGALLAEELERAGIDGFQLSPALASGDASKIVLHDMGHSAGTTRMGLDVASSVVDTNCQVHGVKGLYVAGASVFPTSGHANPTMVIMALAIRLADHLRERLAAQRLHELEKTTWISDNSPLVLVTGATGNLGTAVVEQLLAKGYRVRGQFHRNLPNEARVEWLCADFSKDDFADEELDRLVTGVTAVIHLAASLPGMPATHTTNVVNLERLARACVRNGVKYFGQASSMVVYGSPSKRLVTESDPLINPDLPLEKQYFESGFMREYAQSKRQGEDILSRYAQKMKVDLYRIALAQGPGYLEQSLAWGRAKRFLALYRNSHYISTRNVARAVAHLLQVSLNGRITTGLDAFNIADINSPTYKQFYRRAGKKNLFHVPLVFDLLKNIAIGRCIPRRFPMGFFRLDNSKLRSTGFELESDWDSYSSNNAPAAPPRHHVGRAES</sequence>
<evidence type="ECO:0000259" key="8">
    <source>
        <dbReference type="Pfam" id="PF05199"/>
    </source>
</evidence>
<comment type="similarity">
    <text evidence="2">Belongs to the GMC oxidoreductase family.</text>
</comment>
<dbReference type="KEGG" id="bph:Bphy_6262"/>
<evidence type="ECO:0000256" key="3">
    <source>
        <dbReference type="ARBA" id="ARBA00022630"/>
    </source>
</evidence>
<feature type="domain" description="Glucose-methanol-choline oxidoreductase C-terminal" evidence="8">
    <location>
        <begin position="447"/>
        <end position="573"/>
    </location>
</feature>
<name>B2JWH5_PARP8</name>
<feature type="domain" description="NAD-dependent epimerase/dehydratase" evidence="7">
    <location>
        <begin position="605"/>
        <end position="770"/>
    </location>
</feature>
<dbReference type="Pfam" id="PF05199">
    <property type="entry name" value="GMC_oxred_C"/>
    <property type="match status" value="1"/>
</dbReference>
<dbReference type="CDD" id="cd08946">
    <property type="entry name" value="SDR_e"/>
    <property type="match status" value="1"/>
</dbReference>
<evidence type="ECO:0000313" key="9">
    <source>
        <dbReference type="EMBL" id="ACC75302.1"/>
    </source>
</evidence>
<dbReference type="AlphaFoldDB" id="B2JWH5"/>
<dbReference type="PANTHER" id="PTHR42784:SF1">
    <property type="entry name" value="PYRANOSE 2-OXIDASE"/>
    <property type="match status" value="1"/>
</dbReference>
<evidence type="ECO:0000256" key="4">
    <source>
        <dbReference type="ARBA" id="ARBA00022827"/>
    </source>
</evidence>
<dbReference type="GO" id="GO:0016614">
    <property type="term" value="F:oxidoreductase activity, acting on CH-OH group of donors"/>
    <property type="evidence" value="ECO:0007669"/>
    <property type="project" value="InterPro"/>
</dbReference>
<dbReference type="EMBL" id="CP001045">
    <property type="protein sequence ID" value="ACC75302.1"/>
    <property type="molecule type" value="Genomic_DNA"/>
</dbReference>
<dbReference type="HOGENOM" id="CLU_294190_0_0_4"/>
<dbReference type="InterPro" id="IPR051473">
    <property type="entry name" value="P2Ox-like"/>
</dbReference>
<dbReference type="InterPro" id="IPR036291">
    <property type="entry name" value="NAD(P)-bd_dom_sf"/>
</dbReference>
<organism evidence="9 10">
    <name type="scientific">Paraburkholderia phymatum (strain DSM 17167 / CIP 108236 / LMG 21445 / STM815)</name>
    <name type="common">Burkholderia phymatum</name>
    <dbReference type="NCBI Taxonomy" id="391038"/>
    <lineage>
        <taxon>Bacteria</taxon>
        <taxon>Pseudomonadati</taxon>
        <taxon>Pseudomonadota</taxon>
        <taxon>Betaproteobacteria</taxon>
        <taxon>Burkholderiales</taxon>
        <taxon>Burkholderiaceae</taxon>
        <taxon>Paraburkholderia</taxon>
    </lineage>
</organism>
<dbReference type="Proteomes" id="UP000001192">
    <property type="component" value="Plasmid pBPHY01"/>
</dbReference>
<keyword evidence="9" id="KW-0614">Plasmid</keyword>
<dbReference type="InterPro" id="IPR003953">
    <property type="entry name" value="FAD-dep_OxRdtase_2_FAD-bd"/>
</dbReference>
<dbReference type="InterPro" id="IPR001509">
    <property type="entry name" value="Epimerase_deHydtase"/>
</dbReference>
<comment type="cofactor">
    <cofactor evidence="1">
        <name>FAD</name>
        <dbReference type="ChEBI" id="CHEBI:57692"/>
    </cofactor>
</comment>
<reference evidence="10" key="1">
    <citation type="journal article" date="2014" name="Stand. Genomic Sci.">
        <title>Complete genome sequence of Burkholderia phymatum STM815(T), a broad host range and efficient nitrogen-fixing symbiont of Mimosa species.</title>
        <authorList>
            <person name="Moulin L."/>
            <person name="Klonowska A."/>
            <person name="Caroline B."/>
            <person name="Booth K."/>
            <person name="Vriezen J.A."/>
            <person name="Melkonian R."/>
            <person name="James E.K."/>
            <person name="Young J.P."/>
            <person name="Bena G."/>
            <person name="Hauser L."/>
            <person name="Land M."/>
            <person name="Kyrpides N."/>
            <person name="Bruce D."/>
            <person name="Chain P."/>
            <person name="Copeland A."/>
            <person name="Pitluck S."/>
            <person name="Woyke T."/>
            <person name="Lizotte-Waniewski M."/>
            <person name="Bristow J."/>
            <person name="Riley M."/>
        </authorList>
    </citation>
    <scope>NUCLEOTIDE SEQUENCE [LARGE SCALE GENOMIC DNA]</scope>
    <source>
        <strain evidence="10">DSM 17167 / CIP 108236 / LMG 21445 / STM815</strain>
        <plasmid evidence="10">Plasmid pBPHY01</plasmid>
    </source>
</reference>
<dbReference type="SUPFAM" id="SSF51905">
    <property type="entry name" value="FAD/NAD(P)-binding domain"/>
    <property type="match status" value="1"/>
</dbReference>
<keyword evidence="3" id="KW-0285">Flavoprotein</keyword>